<keyword evidence="5" id="KW-0418">Kinase</keyword>
<evidence type="ECO:0000256" key="7">
    <source>
        <dbReference type="ARBA" id="ARBA00022842"/>
    </source>
</evidence>
<evidence type="ECO:0000256" key="8">
    <source>
        <dbReference type="ARBA" id="ARBA00022977"/>
    </source>
</evidence>
<organism evidence="16 17">
    <name type="scientific">Shewanella schlegeliana</name>
    <dbReference type="NCBI Taxonomy" id="190308"/>
    <lineage>
        <taxon>Bacteria</taxon>
        <taxon>Pseudomonadati</taxon>
        <taxon>Pseudomonadota</taxon>
        <taxon>Gammaproteobacteria</taxon>
        <taxon>Alteromonadales</taxon>
        <taxon>Shewanellaceae</taxon>
        <taxon>Shewanella</taxon>
    </lineage>
</organism>
<comment type="pathway">
    <text evidence="1 13">Cofactor biosynthesis; thiamine diphosphate biosynthesis; thiamine phosphate from 4-amino-2-methyl-5-diphosphomethylpyrimidine and 4-methyl-5-(2-phosphoethyl)-thiazole: step 1/1.</text>
</comment>
<keyword evidence="3 13" id="KW-0479">Metal-binding</keyword>
<evidence type="ECO:0000313" key="17">
    <source>
        <dbReference type="Proteomes" id="UP000604898"/>
    </source>
</evidence>
<dbReference type="EC" id="2.5.1.3" evidence="13"/>
<dbReference type="InterPro" id="IPR036206">
    <property type="entry name" value="ThiamineP_synth_sf"/>
</dbReference>
<comment type="caution">
    <text evidence="13">Lacks conserved residue(s) required for the propagation of feature annotation.</text>
</comment>
<dbReference type="InterPro" id="IPR004399">
    <property type="entry name" value="HMP/HMP-P_kinase_dom"/>
</dbReference>
<comment type="catalytic activity">
    <reaction evidence="11 13">
        <text>2-(2-carboxy-4-methylthiazol-5-yl)ethyl phosphate + 4-amino-2-methyl-5-(diphosphooxymethyl)pyrimidine + 2 H(+) = thiamine phosphate + CO2 + diphosphate</text>
        <dbReference type="Rhea" id="RHEA:47848"/>
        <dbReference type="ChEBI" id="CHEBI:15378"/>
        <dbReference type="ChEBI" id="CHEBI:16526"/>
        <dbReference type="ChEBI" id="CHEBI:33019"/>
        <dbReference type="ChEBI" id="CHEBI:37575"/>
        <dbReference type="ChEBI" id="CHEBI:57841"/>
        <dbReference type="ChEBI" id="CHEBI:62890"/>
        <dbReference type="EC" id="2.5.1.3"/>
    </reaction>
</comment>
<dbReference type="Proteomes" id="UP000604898">
    <property type="component" value="Unassembled WGS sequence"/>
</dbReference>
<dbReference type="CDD" id="cd01169">
    <property type="entry name" value="HMPP_kinase"/>
    <property type="match status" value="1"/>
</dbReference>
<dbReference type="SUPFAM" id="SSF53613">
    <property type="entry name" value="Ribokinase-like"/>
    <property type="match status" value="1"/>
</dbReference>
<dbReference type="InterPro" id="IPR034291">
    <property type="entry name" value="TMP_synthase"/>
</dbReference>
<evidence type="ECO:0000256" key="13">
    <source>
        <dbReference type="HAMAP-Rule" id="MF_00097"/>
    </source>
</evidence>
<evidence type="ECO:0000256" key="3">
    <source>
        <dbReference type="ARBA" id="ARBA00022723"/>
    </source>
</evidence>
<keyword evidence="17" id="KW-1185">Reference proteome</keyword>
<evidence type="ECO:0000256" key="9">
    <source>
        <dbReference type="ARBA" id="ARBA00023268"/>
    </source>
</evidence>
<dbReference type="InterPro" id="IPR029056">
    <property type="entry name" value="Ribokinase-like"/>
</dbReference>
<comment type="cofactor">
    <cofactor evidence="13">
        <name>Mg(2+)</name>
        <dbReference type="ChEBI" id="CHEBI:18420"/>
    </cofactor>
    <text evidence="13">Binds 1 Mg(2+) ion per subunit.</text>
</comment>
<evidence type="ECO:0000256" key="5">
    <source>
        <dbReference type="ARBA" id="ARBA00022777"/>
    </source>
</evidence>
<evidence type="ECO:0000256" key="6">
    <source>
        <dbReference type="ARBA" id="ARBA00022840"/>
    </source>
</evidence>
<keyword evidence="4" id="KW-0547">Nucleotide-binding</keyword>
<feature type="domain" description="Thiamine phosphate synthase/TenI" evidence="14">
    <location>
        <begin position="343"/>
        <end position="511"/>
    </location>
</feature>
<evidence type="ECO:0000256" key="4">
    <source>
        <dbReference type="ARBA" id="ARBA00022741"/>
    </source>
</evidence>
<dbReference type="HAMAP" id="MF_00097">
    <property type="entry name" value="TMP_synthase"/>
    <property type="match status" value="1"/>
</dbReference>
<evidence type="ECO:0000256" key="10">
    <source>
        <dbReference type="ARBA" id="ARBA00047334"/>
    </source>
</evidence>
<dbReference type="PANTHER" id="PTHR20858:SF17">
    <property type="entry name" value="HYDROXYMETHYLPYRIMIDINE_PHOSPHOMETHYLPYRIMIDINE KINASE THI20-RELATED"/>
    <property type="match status" value="1"/>
</dbReference>
<comment type="function">
    <text evidence="13">Condenses 4-methyl-5-(beta-hydroxyethyl)thiazole monophosphate (THZ-P) and 2-methyl-4-amino-5-hydroxymethyl pyrimidine pyrophosphate (HMP-PP) to form thiamine monophosphate (TMP).</text>
</comment>
<feature type="binding site" evidence="13">
    <location>
        <begin position="455"/>
        <end position="457"/>
    </location>
    <ligand>
        <name>2-[(2R,5Z)-2-carboxy-4-methylthiazol-5(2H)-ylidene]ethyl phosphate</name>
        <dbReference type="ChEBI" id="CHEBI:62899"/>
    </ligand>
</feature>
<dbReference type="Gene3D" id="3.40.1190.20">
    <property type="match status" value="1"/>
</dbReference>
<proteinExistence type="inferred from homology"/>
<dbReference type="PANTHER" id="PTHR20858">
    <property type="entry name" value="PHOSPHOMETHYLPYRIMIDINE KINASE"/>
    <property type="match status" value="1"/>
</dbReference>
<protein>
    <recommendedName>
        <fullName evidence="13">Thiamine-phosphate synthase</fullName>
        <shortName evidence="13">TP synthase</shortName>
        <shortName evidence="13">TPS</shortName>
        <ecNumber evidence="13">2.5.1.3</ecNumber>
    </recommendedName>
    <alternativeName>
        <fullName evidence="13">Thiamine-phosphate pyrophosphorylase</fullName>
        <shortName evidence="13">TMP pyrophosphorylase</shortName>
        <shortName evidence="13">TMP-PPase</shortName>
    </alternativeName>
</protein>
<dbReference type="InterPro" id="IPR022998">
    <property type="entry name" value="ThiamineP_synth_TenI"/>
</dbReference>
<comment type="caution">
    <text evidence="16">The sequence shown here is derived from an EMBL/GenBank/DDBJ whole genome shotgun (WGS) entry which is preliminary data.</text>
</comment>
<evidence type="ECO:0000256" key="1">
    <source>
        <dbReference type="ARBA" id="ARBA00005165"/>
    </source>
</evidence>
<comment type="similarity">
    <text evidence="13">Belongs to the thiamine-phosphate synthase family.</text>
</comment>
<dbReference type="GO" id="GO:0004789">
    <property type="term" value="F:thiamine-phosphate diphosphorylase activity"/>
    <property type="evidence" value="ECO:0007669"/>
    <property type="project" value="UniProtKB-EC"/>
</dbReference>
<evidence type="ECO:0000256" key="2">
    <source>
        <dbReference type="ARBA" id="ARBA00022679"/>
    </source>
</evidence>
<feature type="binding site" evidence="13">
    <location>
        <position position="410"/>
    </location>
    <ligand>
        <name>Mg(2+)</name>
        <dbReference type="ChEBI" id="CHEBI:18420"/>
    </ligand>
</feature>
<dbReference type="Gene3D" id="3.20.20.70">
    <property type="entry name" value="Aldolase class I"/>
    <property type="match status" value="1"/>
</dbReference>
<feature type="domain" description="Pyridoxamine kinase/Phosphomethylpyrimidine kinase" evidence="15">
    <location>
        <begin position="22"/>
        <end position="283"/>
    </location>
</feature>
<dbReference type="Pfam" id="PF08543">
    <property type="entry name" value="Phos_pyr_kin"/>
    <property type="match status" value="1"/>
</dbReference>
<name>A0ABS1STY7_9GAMM</name>
<dbReference type="NCBIfam" id="NF002904">
    <property type="entry name" value="PRK03512.1"/>
    <property type="match status" value="1"/>
</dbReference>
<keyword evidence="7 13" id="KW-0460">Magnesium</keyword>
<keyword evidence="2 13" id="KW-0808">Transferase</keyword>
<evidence type="ECO:0000259" key="15">
    <source>
        <dbReference type="Pfam" id="PF08543"/>
    </source>
</evidence>
<dbReference type="Pfam" id="PF02581">
    <property type="entry name" value="TMP-TENI"/>
    <property type="match status" value="1"/>
</dbReference>
<feature type="binding site" evidence="13">
    <location>
        <position position="390"/>
    </location>
    <ligand>
        <name>4-amino-2-methyl-5-(diphosphooxymethyl)pyrimidine</name>
        <dbReference type="ChEBI" id="CHEBI:57841"/>
    </ligand>
</feature>
<sequence>MINANQTPIESRPIVWTIAGSDSGGGAGIQADLASLSDLDCHGCSVITAVTAQSSVAVSLVESVSEKMLLSQLDTLAADLTPAAIKIGLLAEQSQIVCLARWLKQQQQVWQQKGISVAVILDPVMVATCGDALAKAAALDFTPFKGLLALITPNVSELQTLAGKTLDKLEDCISAAKLLSKQLETSVLAKGGDYGPSWCHEQANDLLVCSDVAGISSQHQQQSFWLSSPRIDSKNNHGTGCTLSSAIAAVMAHGFVLNDAVVVAKAYVSAGLLASYQPGCGAGCLARTAWPSDLSLFPYIKQTTAQDSLPSSVSHCRQIAATKQAGFIKIDTPLGLYPVVADIALLEALLKAGAKTIQLRIKDTNEPTLEEQIIKAIALGRDYRARVFINDHWQLAIKHQAYGVHLGQEDLIDSNLSLLREAGIALGLSSHSYFEILLAKQHQPSYMAFGHIFATTTKQMPSLPQGLNKLKRYVSLMKDELPIVAIGGIDAERLQSVKTTGVDDIAMVRALSEADDPAAAFQALNSAWLEDTSYGTQ</sequence>
<comment type="catalytic activity">
    <reaction evidence="12 13">
        <text>2-[(2R,5Z)-2-carboxy-4-methylthiazol-5(2H)-ylidene]ethyl phosphate + 4-amino-2-methyl-5-(diphosphooxymethyl)pyrimidine + 2 H(+) = thiamine phosphate + CO2 + diphosphate</text>
        <dbReference type="Rhea" id="RHEA:47844"/>
        <dbReference type="ChEBI" id="CHEBI:15378"/>
        <dbReference type="ChEBI" id="CHEBI:16526"/>
        <dbReference type="ChEBI" id="CHEBI:33019"/>
        <dbReference type="ChEBI" id="CHEBI:37575"/>
        <dbReference type="ChEBI" id="CHEBI:57841"/>
        <dbReference type="ChEBI" id="CHEBI:62899"/>
        <dbReference type="EC" id="2.5.1.3"/>
    </reaction>
</comment>
<feature type="binding site" evidence="13">
    <location>
        <begin position="358"/>
        <end position="362"/>
    </location>
    <ligand>
        <name>4-amino-2-methyl-5-(diphosphooxymethyl)pyrimidine</name>
        <dbReference type="ChEBI" id="CHEBI:57841"/>
    </ligand>
</feature>
<evidence type="ECO:0000256" key="11">
    <source>
        <dbReference type="ARBA" id="ARBA00047851"/>
    </source>
</evidence>
<evidence type="ECO:0000259" key="14">
    <source>
        <dbReference type="Pfam" id="PF02581"/>
    </source>
</evidence>
<evidence type="ECO:0000256" key="12">
    <source>
        <dbReference type="ARBA" id="ARBA00047883"/>
    </source>
</evidence>
<gene>
    <name evidence="13 16" type="primary">thiE</name>
    <name evidence="16" type="ORF">JMA39_02410</name>
</gene>
<comment type="catalytic activity">
    <reaction evidence="10 13">
        <text>4-methyl-5-(2-phosphooxyethyl)-thiazole + 4-amino-2-methyl-5-(diphosphooxymethyl)pyrimidine + H(+) = thiamine phosphate + diphosphate</text>
        <dbReference type="Rhea" id="RHEA:22328"/>
        <dbReference type="ChEBI" id="CHEBI:15378"/>
        <dbReference type="ChEBI" id="CHEBI:33019"/>
        <dbReference type="ChEBI" id="CHEBI:37575"/>
        <dbReference type="ChEBI" id="CHEBI:57841"/>
        <dbReference type="ChEBI" id="CHEBI:58296"/>
        <dbReference type="EC" id="2.5.1.3"/>
    </reaction>
</comment>
<dbReference type="CDD" id="cd00564">
    <property type="entry name" value="TMP_TenI"/>
    <property type="match status" value="1"/>
</dbReference>
<keyword evidence="9" id="KW-0511">Multifunctional enzyme</keyword>
<feature type="binding site" evidence="13">
    <location>
        <position position="391"/>
    </location>
    <ligand>
        <name>Mg(2+)</name>
        <dbReference type="ChEBI" id="CHEBI:18420"/>
    </ligand>
</feature>
<evidence type="ECO:0000313" key="16">
    <source>
        <dbReference type="EMBL" id="MBL4912003.1"/>
    </source>
</evidence>
<feature type="binding site" evidence="13">
    <location>
        <position position="458"/>
    </location>
    <ligand>
        <name>4-amino-2-methyl-5-(diphosphooxymethyl)pyrimidine</name>
        <dbReference type="ChEBI" id="CHEBI:57841"/>
    </ligand>
</feature>
<dbReference type="InterPro" id="IPR013749">
    <property type="entry name" value="PM/HMP-P_kinase-1"/>
</dbReference>
<dbReference type="NCBIfam" id="TIGR00693">
    <property type="entry name" value="thiE"/>
    <property type="match status" value="1"/>
</dbReference>
<reference evidence="16 17" key="1">
    <citation type="submission" date="2021-01" db="EMBL/GenBank/DDBJ databases">
        <title>Genome sequence of Shewanella schlegeliana JCM 11561.</title>
        <authorList>
            <person name="Zhang H."/>
            <person name="Li C."/>
        </authorList>
    </citation>
    <scope>NUCLEOTIDE SEQUENCE [LARGE SCALE GENOMIC DNA]</scope>
    <source>
        <strain evidence="16 17">JCM 11561</strain>
    </source>
</reference>
<dbReference type="SUPFAM" id="SSF51391">
    <property type="entry name" value="Thiamin phosphate synthase"/>
    <property type="match status" value="1"/>
</dbReference>
<accession>A0ABS1STY7</accession>
<feature type="binding site" evidence="13">
    <location>
        <position position="488"/>
    </location>
    <ligand>
        <name>2-[(2R,5Z)-2-carboxy-4-methylthiazol-5(2H)-ylidene]ethyl phosphate</name>
        <dbReference type="ChEBI" id="CHEBI:62899"/>
    </ligand>
</feature>
<keyword evidence="6" id="KW-0067">ATP-binding</keyword>
<keyword evidence="8 13" id="KW-0784">Thiamine biosynthesis</keyword>
<dbReference type="InterPro" id="IPR013785">
    <property type="entry name" value="Aldolase_TIM"/>
</dbReference>
<dbReference type="RefSeq" id="WP_202720229.1">
    <property type="nucleotide sequence ID" value="NZ_BPEX01000026.1"/>
</dbReference>
<feature type="binding site" evidence="13">
    <location>
        <position position="429"/>
    </location>
    <ligand>
        <name>4-amino-2-methyl-5-(diphosphooxymethyl)pyrimidine</name>
        <dbReference type="ChEBI" id="CHEBI:57841"/>
    </ligand>
</feature>
<dbReference type="EMBL" id="JAESVD010000001">
    <property type="protein sequence ID" value="MBL4912003.1"/>
    <property type="molecule type" value="Genomic_DNA"/>
</dbReference>